<protein>
    <recommendedName>
        <fullName evidence="3">Outer membrane protein beta-barrel domain-containing protein</fullName>
    </recommendedName>
</protein>
<evidence type="ECO:0000313" key="2">
    <source>
        <dbReference type="Proteomes" id="UP001610063"/>
    </source>
</evidence>
<dbReference type="Proteomes" id="UP001610063">
    <property type="component" value="Unassembled WGS sequence"/>
</dbReference>
<accession>A0ABW7NEH0</accession>
<reference evidence="1 2" key="1">
    <citation type="journal article" date="2013" name="Int. J. Syst. Evol. Microbiol.">
        <title>Marinoscillum luteum sp. nov., isolated from marine sediment.</title>
        <authorList>
            <person name="Cha I.T."/>
            <person name="Park S.J."/>
            <person name="Kim S.J."/>
            <person name="Kim J.G."/>
            <person name="Jung M.Y."/>
            <person name="Shin K.S."/>
            <person name="Kwon K.K."/>
            <person name="Yang S.H."/>
            <person name="Seo Y.S."/>
            <person name="Rhee S.K."/>
        </authorList>
    </citation>
    <scope>NUCLEOTIDE SEQUENCE [LARGE SCALE GENOMIC DNA]</scope>
    <source>
        <strain evidence="1 2">KCTC 23939</strain>
    </source>
</reference>
<comment type="caution">
    <text evidence="1">The sequence shown here is derived from an EMBL/GenBank/DDBJ whole genome shotgun (WGS) entry which is preliminary data.</text>
</comment>
<keyword evidence="2" id="KW-1185">Reference proteome</keyword>
<evidence type="ECO:0000313" key="1">
    <source>
        <dbReference type="EMBL" id="MFH6986027.1"/>
    </source>
</evidence>
<sequence>MNYKQILSAFILFTFSIGGVLASGNQKDEKTEAELSASSLHYPVKPSLAINTSSYNTAFGVRGLGTSGLTIKHFTSNSRAIEGIIGLWPSALSATILFERYVNAFDEPGLNWYYGIGGHIATQTDWVYYDGVRGYRRSNGDFGVGIDGIFGLEYKIREVPIAVSLDVKPFLEVTTNGDAYLALDPGLGIKFTF</sequence>
<proteinExistence type="predicted"/>
<evidence type="ECO:0008006" key="3">
    <source>
        <dbReference type="Google" id="ProtNLM"/>
    </source>
</evidence>
<gene>
    <name evidence="1" type="ORF">ACHKAR_21410</name>
</gene>
<organism evidence="1 2">
    <name type="scientific">Marinoscillum luteum</name>
    <dbReference type="NCBI Taxonomy" id="861051"/>
    <lineage>
        <taxon>Bacteria</taxon>
        <taxon>Pseudomonadati</taxon>
        <taxon>Bacteroidota</taxon>
        <taxon>Cytophagia</taxon>
        <taxon>Cytophagales</taxon>
        <taxon>Reichenbachiellaceae</taxon>
        <taxon>Marinoscillum</taxon>
    </lineage>
</organism>
<dbReference type="EMBL" id="JBIPKE010000020">
    <property type="protein sequence ID" value="MFH6986027.1"/>
    <property type="molecule type" value="Genomic_DNA"/>
</dbReference>
<dbReference type="RefSeq" id="WP_395419511.1">
    <property type="nucleotide sequence ID" value="NZ_JBIPKE010000020.1"/>
</dbReference>
<name>A0ABW7NEH0_9BACT</name>